<protein>
    <submittedName>
        <fullName evidence="4">Ribonuclease MRP protein subunit RMP1</fullName>
    </submittedName>
</protein>
<evidence type="ECO:0000256" key="2">
    <source>
        <dbReference type="SAM" id="Phobius"/>
    </source>
</evidence>
<dbReference type="PANTHER" id="PTHR37792">
    <property type="entry name" value="RIBONUCLEASE MRP PROTEIN SUBUNIT RMP1"/>
    <property type="match status" value="1"/>
</dbReference>
<name>A0ABX6EYN7_KLUMA</name>
<dbReference type="Pfam" id="PF20945">
    <property type="entry name" value="RMP1"/>
    <property type="match status" value="1"/>
</dbReference>
<dbReference type="EMBL" id="CP015058">
    <property type="protein sequence ID" value="QGN16887.1"/>
    <property type="molecule type" value="Genomic_DNA"/>
</dbReference>
<reference evidence="4 5" key="2">
    <citation type="submission" date="2019-11" db="EMBL/GenBank/DDBJ databases">
        <authorList>
            <person name="Lu H."/>
        </authorList>
    </citation>
    <scope>NUCLEOTIDE SEQUENCE [LARGE SCALE GENOMIC DNA]</scope>
    <source>
        <strain evidence="4 5">FIM1</strain>
    </source>
</reference>
<organism evidence="4 5">
    <name type="scientific">Kluyveromyces marxianus</name>
    <name type="common">Yeast</name>
    <name type="synonym">Candida kefyr</name>
    <dbReference type="NCBI Taxonomy" id="4911"/>
    <lineage>
        <taxon>Eukaryota</taxon>
        <taxon>Fungi</taxon>
        <taxon>Dikarya</taxon>
        <taxon>Ascomycota</taxon>
        <taxon>Saccharomycotina</taxon>
        <taxon>Saccharomycetes</taxon>
        <taxon>Saccharomycetales</taxon>
        <taxon>Saccharomycetaceae</taxon>
        <taxon>Kluyveromyces</taxon>
    </lineage>
</organism>
<evidence type="ECO:0000313" key="5">
    <source>
        <dbReference type="Proteomes" id="UP000422736"/>
    </source>
</evidence>
<sequence length="215" mass="25113">MNVLDSKLVSLLRQELRIILLIYHRNKNQHGATIWWKQLNMLKRNVSKVVVILERIVYKNIKNTKELIQLHYLLHRFLKLQVKKMYYDFNGIIALGQFVTLGVVLIGNLSRVFNVYFQVYHALSDDFERLGVRVRNKNQNQNERLIKETLEEELGEEIGEEILNATDLSTLPNDLPSKTGVEVKKLPVVSKKEKKSSKKKIKKRSKKSVIDDLFG</sequence>
<feature type="region of interest" description="Disordered" evidence="1">
    <location>
        <begin position="194"/>
        <end position="215"/>
    </location>
</feature>
<keyword evidence="2" id="KW-1133">Transmembrane helix</keyword>
<dbReference type="InterPro" id="IPR047204">
    <property type="entry name" value="RMP1_RBD"/>
</dbReference>
<keyword evidence="2" id="KW-0472">Membrane</keyword>
<evidence type="ECO:0000256" key="1">
    <source>
        <dbReference type="SAM" id="MobiDB-lite"/>
    </source>
</evidence>
<feature type="transmembrane region" description="Helical" evidence="2">
    <location>
        <begin position="86"/>
        <end position="107"/>
    </location>
</feature>
<dbReference type="PANTHER" id="PTHR37792:SF1">
    <property type="entry name" value="RIBONUCLEASE MRP PROTEIN SUBUNIT RMP1"/>
    <property type="match status" value="1"/>
</dbReference>
<reference evidence="4 5" key="1">
    <citation type="submission" date="2016-03" db="EMBL/GenBank/DDBJ databases">
        <title>How can Kluyveromyces marxianus grow so fast - potential evolutionary course in Saccharomyces Complex revealed by comparative genomics.</title>
        <authorList>
            <person name="Mo W."/>
            <person name="Lu W."/>
            <person name="Yang X."/>
            <person name="Qi J."/>
            <person name="Lv H."/>
        </authorList>
    </citation>
    <scope>NUCLEOTIDE SEQUENCE [LARGE SCALE GENOMIC DNA]</scope>
    <source>
        <strain evidence="4 5">FIM1</strain>
    </source>
</reference>
<dbReference type="Proteomes" id="UP000422736">
    <property type="component" value="Chromosome 5"/>
</dbReference>
<keyword evidence="5" id="KW-1185">Reference proteome</keyword>
<gene>
    <name evidence="4" type="primary">RMP1</name>
    <name evidence="4" type="ORF">FIM1_3614</name>
</gene>
<dbReference type="InterPro" id="IPR047205">
    <property type="entry name" value="RMP1"/>
</dbReference>
<feature type="compositionally biased region" description="Basic residues" evidence="1">
    <location>
        <begin position="194"/>
        <end position="207"/>
    </location>
</feature>
<evidence type="ECO:0000313" key="4">
    <source>
        <dbReference type="EMBL" id="QGN16887.1"/>
    </source>
</evidence>
<accession>A0ABX6EYN7</accession>
<keyword evidence="2" id="KW-0812">Transmembrane</keyword>
<feature type="domain" description="RNase MRP protein 1 RNA binding" evidence="3">
    <location>
        <begin position="18"/>
        <end position="111"/>
    </location>
</feature>
<dbReference type="CDD" id="cd22573">
    <property type="entry name" value="RMP1_RBD"/>
    <property type="match status" value="1"/>
</dbReference>
<proteinExistence type="predicted"/>
<evidence type="ECO:0000259" key="3">
    <source>
        <dbReference type="Pfam" id="PF20945"/>
    </source>
</evidence>